<organism evidence="3 4">
    <name type="scientific">Conexibacter stalactiti</name>
    <dbReference type="NCBI Taxonomy" id="1940611"/>
    <lineage>
        <taxon>Bacteria</taxon>
        <taxon>Bacillati</taxon>
        <taxon>Actinomycetota</taxon>
        <taxon>Thermoleophilia</taxon>
        <taxon>Solirubrobacterales</taxon>
        <taxon>Conexibacteraceae</taxon>
        <taxon>Conexibacter</taxon>
    </lineage>
</organism>
<dbReference type="Proteomes" id="UP001284601">
    <property type="component" value="Unassembled WGS sequence"/>
</dbReference>
<protein>
    <submittedName>
        <fullName evidence="3">SDR family oxidoreductase</fullName>
    </submittedName>
</protein>
<dbReference type="PANTHER" id="PTHR42760">
    <property type="entry name" value="SHORT-CHAIN DEHYDROGENASES/REDUCTASES FAMILY MEMBER"/>
    <property type="match status" value="1"/>
</dbReference>
<dbReference type="InterPro" id="IPR020904">
    <property type="entry name" value="Sc_DH/Rdtase_CS"/>
</dbReference>
<dbReference type="InterPro" id="IPR036291">
    <property type="entry name" value="NAD(P)-bd_dom_sf"/>
</dbReference>
<comment type="similarity">
    <text evidence="1">Belongs to the short-chain dehydrogenases/reductases (SDR) family.</text>
</comment>
<dbReference type="PANTHER" id="PTHR42760:SF40">
    <property type="entry name" value="3-OXOACYL-[ACYL-CARRIER-PROTEIN] REDUCTASE, CHLOROPLASTIC"/>
    <property type="match status" value="1"/>
</dbReference>
<dbReference type="Gene3D" id="3.40.50.720">
    <property type="entry name" value="NAD(P)-binding Rossmann-like Domain"/>
    <property type="match status" value="1"/>
</dbReference>
<dbReference type="InterPro" id="IPR057326">
    <property type="entry name" value="KR_dom"/>
</dbReference>
<evidence type="ECO:0000259" key="2">
    <source>
        <dbReference type="SMART" id="SM00822"/>
    </source>
</evidence>
<evidence type="ECO:0000313" key="4">
    <source>
        <dbReference type="Proteomes" id="UP001284601"/>
    </source>
</evidence>
<feature type="non-terminal residue" evidence="3">
    <location>
        <position position="1"/>
    </location>
</feature>
<dbReference type="PRINTS" id="PR00080">
    <property type="entry name" value="SDRFAMILY"/>
</dbReference>
<dbReference type="RefSeq" id="WP_318601355.1">
    <property type="nucleotide sequence ID" value="NZ_JAWSTH010000179.1"/>
</dbReference>
<name>A0ABU4HZL5_9ACTN</name>
<feature type="domain" description="Ketoreductase" evidence="2">
    <location>
        <begin position="11"/>
        <end position="199"/>
    </location>
</feature>
<proteinExistence type="inferred from homology"/>
<evidence type="ECO:0000256" key="1">
    <source>
        <dbReference type="ARBA" id="ARBA00006484"/>
    </source>
</evidence>
<dbReference type="PROSITE" id="PS00061">
    <property type="entry name" value="ADH_SHORT"/>
    <property type="match status" value="1"/>
</dbReference>
<gene>
    <name evidence="3" type="ORF">R7226_30720</name>
</gene>
<sequence length="259" mass="26638">GRAMSGRLAGRVALVTGAARGIGAAVCRGYAREGAAVAVHHRPGERDAADAHALVDELRAGGAHALAIAADVSDRVQVRALVAEVEAAMGTIDVLVANAAATGRIAWHEIDGAEWRRVLGANLDGLLWCAQAVHPGMRAKGAGKIVTVSSVMADLGSAGALHYVTTKAGIVGFTRALAREVGGEGICVNCVMPGAIRTEAELEQFPDQEAVAREQAALQSIPRRGTPEDLVGAFVFLAAAESDFVTGQVVTVDGGWVNH</sequence>
<dbReference type="SMART" id="SM00822">
    <property type="entry name" value="PKS_KR"/>
    <property type="match status" value="1"/>
</dbReference>
<accession>A0ABU4HZL5</accession>
<keyword evidence="4" id="KW-1185">Reference proteome</keyword>
<dbReference type="SUPFAM" id="SSF51735">
    <property type="entry name" value="NAD(P)-binding Rossmann-fold domains"/>
    <property type="match status" value="1"/>
</dbReference>
<dbReference type="EMBL" id="JAWSTH010000179">
    <property type="protein sequence ID" value="MDW5598773.1"/>
    <property type="molecule type" value="Genomic_DNA"/>
</dbReference>
<dbReference type="PRINTS" id="PR00081">
    <property type="entry name" value="GDHRDH"/>
</dbReference>
<comment type="caution">
    <text evidence="3">The sequence shown here is derived from an EMBL/GenBank/DDBJ whole genome shotgun (WGS) entry which is preliminary data.</text>
</comment>
<dbReference type="InterPro" id="IPR002347">
    <property type="entry name" value="SDR_fam"/>
</dbReference>
<reference evidence="4" key="1">
    <citation type="submission" date="2023-07" db="EMBL/GenBank/DDBJ databases">
        <title>Conexibacter stalactiti sp. nov., isolated from stalactites in a lava cave and emended description of the genus Conexibacter.</title>
        <authorList>
            <person name="Lee S.D."/>
        </authorList>
    </citation>
    <scope>NUCLEOTIDE SEQUENCE [LARGE SCALE GENOMIC DNA]</scope>
    <source>
        <strain evidence="4">KCTC 39840</strain>
    </source>
</reference>
<evidence type="ECO:0000313" key="3">
    <source>
        <dbReference type="EMBL" id="MDW5598773.1"/>
    </source>
</evidence>
<dbReference type="Pfam" id="PF13561">
    <property type="entry name" value="adh_short_C2"/>
    <property type="match status" value="1"/>
</dbReference>